<feature type="region of interest" description="Disordered" evidence="1">
    <location>
        <begin position="1"/>
        <end position="46"/>
    </location>
</feature>
<keyword evidence="3" id="KW-1185">Reference proteome</keyword>
<proteinExistence type="predicted"/>
<gene>
    <name evidence="2" type="ORF">GALMADRAFT_144177</name>
</gene>
<sequence>MSTCAGVGIRGQPLESRAESTGGVNQVQEGEADDKPGQLIKSPVNLNAPPLDPKSALIASSNGCTSDAGGEFRAAAADNAAILPAFPTWHISNRSTHPIRSLRCYRPRHCFKLVFSSASRVFGRIVP</sequence>
<accession>A0A067STS7</accession>
<evidence type="ECO:0000313" key="2">
    <source>
        <dbReference type="EMBL" id="KDR71104.1"/>
    </source>
</evidence>
<dbReference type="AlphaFoldDB" id="A0A067STS7"/>
<evidence type="ECO:0000256" key="1">
    <source>
        <dbReference type="SAM" id="MobiDB-lite"/>
    </source>
</evidence>
<protein>
    <submittedName>
        <fullName evidence="2">Uncharacterized protein</fullName>
    </submittedName>
</protein>
<dbReference type="HOGENOM" id="CLU_1970728_0_0_1"/>
<dbReference type="Proteomes" id="UP000027222">
    <property type="component" value="Unassembled WGS sequence"/>
</dbReference>
<organism evidence="2 3">
    <name type="scientific">Galerina marginata (strain CBS 339.88)</name>
    <dbReference type="NCBI Taxonomy" id="685588"/>
    <lineage>
        <taxon>Eukaryota</taxon>
        <taxon>Fungi</taxon>
        <taxon>Dikarya</taxon>
        <taxon>Basidiomycota</taxon>
        <taxon>Agaricomycotina</taxon>
        <taxon>Agaricomycetes</taxon>
        <taxon>Agaricomycetidae</taxon>
        <taxon>Agaricales</taxon>
        <taxon>Agaricineae</taxon>
        <taxon>Strophariaceae</taxon>
        <taxon>Galerina</taxon>
    </lineage>
</organism>
<reference evidence="3" key="1">
    <citation type="journal article" date="2014" name="Proc. Natl. Acad. Sci. U.S.A.">
        <title>Extensive sampling of basidiomycete genomes demonstrates inadequacy of the white-rot/brown-rot paradigm for wood decay fungi.</title>
        <authorList>
            <person name="Riley R."/>
            <person name="Salamov A.A."/>
            <person name="Brown D.W."/>
            <person name="Nagy L.G."/>
            <person name="Floudas D."/>
            <person name="Held B.W."/>
            <person name="Levasseur A."/>
            <person name="Lombard V."/>
            <person name="Morin E."/>
            <person name="Otillar R."/>
            <person name="Lindquist E.A."/>
            <person name="Sun H."/>
            <person name="LaButti K.M."/>
            <person name="Schmutz J."/>
            <person name="Jabbour D."/>
            <person name="Luo H."/>
            <person name="Baker S.E."/>
            <person name="Pisabarro A.G."/>
            <person name="Walton J.D."/>
            <person name="Blanchette R.A."/>
            <person name="Henrissat B."/>
            <person name="Martin F."/>
            <person name="Cullen D."/>
            <person name="Hibbett D.S."/>
            <person name="Grigoriev I.V."/>
        </authorList>
    </citation>
    <scope>NUCLEOTIDE SEQUENCE [LARGE SCALE GENOMIC DNA]</scope>
    <source>
        <strain evidence="3">CBS 339.88</strain>
    </source>
</reference>
<evidence type="ECO:0000313" key="3">
    <source>
        <dbReference type="Proteomes" id="UP000027222"/>
    </source>
</evidence>
<dbReference type="EMBL" id="KL142394">
    <property type="protein sequence ID" value="KDR71104.1"/>
    <property type="molecule type" value="Genomic_DNA"/>
</dbReference>
<name>A0A067STS7_GALM3</name>